<dbReference type="AlphaFoldDB" id="A0A7Y0FI59"/>
<dbReference type="SMART" id="SM00448">
    <property type="entry name" value="REC"/>
    <property type="match status" value="1"/>
</dbReference>
<comment type="caution">
    <text evidence="5">The sequence shown here is derived from an EMBL/GenBank/DDBJ whole genome shotgun (WGS) entry which is preliminary data.</text>
</comment>
<evidence type="ECO:0000313" key="5">
    <source>
        <dbReference type="EMBL" id="NML56877.1"/>
    </source>
</evidence>
<gene>
    <name evidence="5" type="ORF">HHL20_05930</name>
</gene>
<name>A0A7Y0FI59_9FLAO</name>
<dbReference type="EMBL" id="JABBGF010000001">
    <property type="protein sequence ID" value="NML56877.1"/>
    <property type="molecule type" value="Genomic_DNA"/>
</dbReference>
<dbReference type="PANTHER" id="PTHR44591:SF14">
    <property type="entry name" value="PROTEIN PILG"/>
    <property type="match status" value="1"/>
</dbReference>
<keyword evidence="2" id="KW-0902">Two-component regulatory system</keyword>
<dbReference type="Proteomes" id="UP000552615">
    <property type="component" value="Unassembled WGS sequence"/>
</dbReference>
<dbReference type="Gene3D" id="3.40.50.2300">
    <property type="match status" value="1"/>
</dbReference>
<keyword evidence="6" id="KW-1185">Reference proteome</keyword>
<feature type="domain" description="Response regulatory" evidence="4">
    <location>
        <begin position="8"/>
        <end position="122"/>
    </location>
</feature>
<sequence>MDNTHNLKLFIVDDDQFCSSMYERYLKNNYYNDITIFSNGTECLNALHHKPDIIFLDYNMEDLNGFEVLKKIKRYDPNIYVIMVSSQQNIDTAVDTLKYGTFDYITKGNDVCEKMKEAIEKIISIREEMAQNKFKIFRKFFLFLF</sequence>
<dbReference type="PROSITE" id="PS50110">
    <property type="entry name" value="RESPONSE_REGULATORY"/>
    <property type="match status" value="1"/>
</dbReference>
<dbReference type="PANTHER" id="PTHR44591">
    <property type="entry name" value="STRESS RESPONSE REGULATOR PROTEIN 1"/>
    <property type="match status" value="1"/>
</dbReference>
<keyword evidence="1 3" id="KW-0597">Phosphoprotein</keyword>
<evidence type="ECO:0000256" key="2">
    <source>
        <dbReference type="ARBA" id="ARBA00023012"/>
    </source>
</evidence>
<dbReference type="InterPro" id="IPR050595">
    <property type="entry name" value="Bact_response_regulator"/>
</dbReference>
<dbReference type="InterPro" id="IPR011006">
    <property type="entry name" value="CheY-like_superfamily"/>
</dbReference>
<accession>A0A7Y0FI59</accession>
<evidence type="ECO:0000256" key="1">
    <source>
        <dbReference type="ARBA" id="ARBA00022553"/>
    </source>
</evidence>
<evidence type="ECO:0000256" key="3">
    <source>
        <dbReference type="PROSITE-ProRule" id="PRU00169"/>
    </source>
</evidence>
<evidence type="ECO:0000313" key="6">
    <source>
        <dbReference type="Proteomes" id="UP000552615"/>
    </source>
</evidence>
<dbReference type="GO" id="GO:0000160">
    <property type="term" value="P:phosphorelay signal transduction system"/>
    <property type="evidence" value="ECO:0007669"/>
    <property type="project" value="UniProtKB-KW"/>
</dbReference>
<feature type="modified residue" description="4-aspartylphosphate" evidence="3">
    <location>
        <position position="57"/>
    </location>
</feature>
<dbReference type="CDD" id="cd00156">
    <property type="entry name" value="REC"/>
    <property type="match status" value="1"/>
</dbReference>
<protein>
    <submittedName>
        <fullName evidence="5">Response regulator</fullName>
    </submittedName>
</protein>
<organism evidence="5 6">
    <name type="scientific">Chryseobacterium cheonjiense</name>
    <dbReference type="NCBI Taxonomy" id="2728845"/>
    <lineage>
        <taxon>Bacteria</taxon>
        <taxon>Pseudomonadati</taxon>
        <taxon>Bacteroidota</taxon>
        <taxon>Flavobacteriia</taxon>
        <taxon>Flavobacteriales</taxon>
        <taxon>Weeksellaceae</taxon>
        <taxon>Chryseobacterium group</taxon>
        <taxon>Chryseobacterium</taxon>
    </lineage>
</organism>
<dbReference type="InterPro" id="IPR001789">
    <property type="entry name" value="Sig_transdc_resp-reg_receiver"/>
</dbReference>
<reference evidence="5 6" key="1">
    <citation type="submission" date="2020-04" db="EMBL/GenBank/DDBJ databases">
        <title>Chryseobacterium sp. RJ-7-14 sp. nov., isolated from Jeju soil.</title>
        <authorList>
            <person name="Dahal R.H."/>
            <person name="Chaudhary D.K."/>
        </authorList>
    </citation>
    <scope>NUCLEOTIDE SEQUENCE [LARGE SCALE GENOMIC DNA]</scope>
    <source>
        <strain evidence="5 6">RJ-7-14</strain>
    </source>
</reference>
<dbReference type="Pfam" id="PF00072">
    <property type="entry name" value="Response_reg"/>
    <property type="match status" value="1"/>
</dbReference>
<dbReference type="RefSeq" id="WP_169230240.1">
    <property type="nucleotide sequence ID" value="NZ_JABBGF010000001.1"/>
</dbReference>
<proteinExistence type="predicted"/>
<dbReference type="SUPFAM" id="SSF52172">
    <property type="entry name" value="CheY-like"/>
    <property type="match status" value="1"/>
</dbReference>
<evidence type="ECO:0000259" key="4">
    <source>
        <dbReference type="PROSITE" id="PS50110"/>
    </source>
</evidence>